<protein>
    <submittedName>
        <fullName evidence="2">Uncharacterized protein</fullName>
    </submittedName>
</protein>
<gene>
    <name evidence="2" type="ORF">VNO78_11401</name>
</gene>
<dbReference type="Proteomes" id="UP001386955">
    <property type="component" value="Unassembled WGS sequence"/>
</dbReference>
<evidence type="ECO:0000313" key="2">
    <source>
        <dbReference type="EMBL" id="KAK7400201.1"/>
    </source>
</evidence>
<evidence type="ECO:0000256" key="1">
    <source>
        <dbReference type="SAM" id="MobiDB-lite"/>
    </source>
</evidence>
<keyword evidence="3" id="KW-1185">Reference proteome</keyword>
<evidence type="ECO:0000313" key="3">
    <source>
        <dbReference type="Proteomes" id="UP001386955"/>
    </source>
</evidence>
<dbReference type="AlphaFoldDB" id="A0AAN9SM93"/>
<dbReference type="EMBL" id="JAYMYS010000003">
    <property type="protein sequence ID" value="KAK7400201.1"/>
    <property type="molecule type" value="Genomic_DNA"/>
</dbReference>
<sequence>MAVRRRSSSSSNNGSSKAITATQCDTESQPLAIVVSPIVSSYNEKIRPILDAVENLRRLNITKEGIQSFHCCCWRSIQSVSISKTLPEIVKKIEEKLHANLSDMEKLPKNLASVAGAMTTFMHVIGLSKESLRKLALRGEYDE</sequence>
<feature type="region of interest" description="Disordered" evidence="1">
    <location>
        <begin position="1"/>
        <end position="22"/>
    </location>
</feature>
<proteinExistence type="predicted"/>
<accession>A0AAN9SM93</accession>
<name>A0AAN9SM93_PSOTE</name>
<organism evidence="2 3">
    <name type="scientific">Psophocarpus tetragonolobus</name>
    <name type="common">Winged bean</name>
    <name type="synonym">Dolichos tetragonolobus</name>
    <dbReference type="NCBI Taxonomy" id="3891"/>
    <lineage>
        <taxon>Eukaryota</taxon>
        <taxon>Viridiplantae</taxon>
        <taxon>Streptophyta</taxon>
        <taxon>Embryophyta</taxon>
        <taxon>Tracheophyta</taxon>
        <taxon>Spermatophyta</taxon>
        <taxon>Magnoliopsida</taxon>
        <taxon>eudicotyledons</taxon>
        <taxon>Gunneridae</taxon>
        <taxon>Pentapetalae</taxon>
        <taxon>rosids</taxon>
        <taxon>fabids</taxon>
        <taxon>Fabales</taxon>
        <taxon>Fabaceae</taxon>
        <taxon>Papilionoideae</taxon>
        <taxon>50 kb inversion clade</taxon>
        <taxon>NPAAA clade</taxon>
        <taxon>indigoferoid/millettioid clade</taxon>
        <taxon>Phaseoleae</taxon>
        <taxon>Psophocarpus</taxon>
    </lineage>
</organism>
<reference evidence="2 3" key="1">
    <citation type="submission" date="2024-01" db="EMBL/GenBank/DDBJ databases">
        <title>The genomes of 5 underutilized Papilionoideae crops provide insights into root nodulation and disease resistanc.</title>
        <authorList>
            <person name="Jiang F."/>
        </authorList>
    </citation>
    <scope>NUCLEOTIDE SEQUENCE [LARGE SCALE GENOMIC DNA]</scope>
    <source>
        <strain evidence="2">DUOXIRENSHENG_FW03</strain>
        <tissue evidence="2">Leaves</tissue>
    </source>
</reference>
<comment type="caution">
    <text evidence="2">The sequence shown here is derived from an EMBL/GenBank/DDBJ whole genome shotgun (WGS) entry which is preliminary data.</text>
</comment>